<feature type="domain" description="RES" evidence="1">
    <location>
        <begin position="17"/>
        <end position="143"/>
    </location>
</feature>
<dbReference type="SMART" id="SM00953">
    <property type="entry name" value="RES"/>
    <property type="match status" value="1"/>
</dbReference>
<organism evidence="2">
    <name type="scientific">marine sediment metagenome</name>
    <dbReference type="NCBI Taxonomy" id="412755"/>
    <lineage>
        <taxon>unclassified sequences</taxon>
        <taxon>metagenomes</taxon>
        <taxon>ecological metagenomes</taxon>
    </lineage>
</organism>
<evidence type="ECO:0000313" key="2">
    <source>
        <dbReference type="EMBL" id="KKN30344.1"/>
    </source>
</evidence>
<dbReference type="InterPro" id="IPR014914">
    <property type="entry name" value="RES_dom"/>
</dbReference>
<accession>A0A0F9PJJ8</accession>
<proteinExistence type="predicted"/>
<comment type="caution">
    <text evidence="2">The sequence shown here is derived from an EMBL/GenBank/DDBJ whole genome shotgun (WGS) entry which is preliminary data.</text>
</comment>
<dbReference type="AlphaFoldDB" id="A0A0F9PJJ8"/>
<protein>
    <recommendedName>
        <fullName evidence="1">RES domain-containing protein</fullName>
    </recommendedName>
</protein>
<gene>
    <name evidence="2" type="ORF">LCGC14_0835060</name>
</gene>
<sequence length="157" mass="17406">MIVYRIGPKQYNNVSNCLSGLGGMVAEGRWHYAGAPIVYTASTRSLGMLERLVNDSQEILKENLSVVLIQIPDTLKVLRLVEGELPTGWNAYPYAADTQSLGSDFLMNGDSAVLQVPSSLCPQEYNFIINPQHPDARKIKCIDCSDFVYPNRLANKL</sequence>
<evidence type="ECO:0000259" key="1">
    <source>
        <dbReference type="SMART" id="SM00953"/>
    </source>
</evidence>
<dbReference type="EMBL" id="LAZR01002414">
    <property type="protein sequence ID" value="KKN30344.1"/>
    <property type="molecule type" value="Genomic_DNA"/>
</dbReference>
<dbReference type="Pfam" id="PF08808">
    <property type="entry name" value="RES"/>
    <property type="match status" value="1"/>
</dbReference>
<name>A0A0F9PJJ8_9ZZZZ</name>
<reference evidence="2" key="1">
    <citation type="journal article" date="2015" name="Nature">
        <title>Complex archaea that bridge the gap between prokaryotes and eukaryotes.</title>
        <authorList>
            <person name="Spang A."/>
            <person name="Saw J.H."/>
            <person name="Jorgensen S.L."/>
            <person name="Zaremba-Niedzwiedzka K."/>
            <person name="Martijn J."/>
            <person name="Lind A.E."/>
            <person name="van Eijk R."/>
            <person name="Schleper C."/>
            <person name="Guy L."/>
            <person name="Ettema T.J."/>
        </authorList>
    </citation>
    <scope>NUCLEOTIDE SEQUENCE</scope>
</reference>